<organism evidence="2 4">
    <name type="scientific">Vicugna pacos</name>
    <name type="common">Alpaca</name>
    <name type="synonym">Lama pacos</name>
    <dbReference type="NCBI Taxonomy" id="30538"/>
    <lineage>
        <taxon>Eukaryota</taxon>
        <taxon>Metazoa</taxon>
        <taxon>Chordata</taxon>
        <taxon>Craniata</taxon>
        <taxon>Vertebrata</taxon>
        <taxon>Euteleostomi</taxon>
        <taxon>Mammalia</taxon>
        <taxon>Eutheria</taxon>
        <taxon>Laurasiatheria</taxon>
        <taxon>Artiodactyla</taxon>
        <taxon>Tylopoda</taxon>
        <taxon>Camelidae</taxon>
        <taxon>Vicugna</taxon>
    </lineage>
</organism>
<name>A0ABM5DLD4_VICPA</name>
<dbReference type="RefSeq" id="XP_072821706.1">
    <property type="nucleotide sequence ID" value="XM_072965605.1"/>
</dbReference>
<accession>A0ABM5DLD4</accession>
<reference evidence="3 4" key="1">
    <citation type="submission" date="2025-05" db="UniProtKB">
        <authorList>
            <consortium name="RefSeq"/>
        </authorList>
    </citation>
    <scope>IDENTIFICATION</scope>
</reference>
<keyword evidence="2" id="KW-1185">Reference proteome</keyword>
<evidence type="ECO:0000313" key="2">
    <source>
        <dbReference type="Proteomes" id="UP001652581"/>
    </source>
</evidence>
<sequence>MSWGPAFPIQSVESEPESLLAACLGIAILAIYLWKTILAAKHQIYRVNLHRISEAIKRCMKKNSELVEEISRCTQKDDIKTLEKMNEILDDVIQDIHTELQSKRDQCQELELAPVEEGQKDESEYVGFNVGSATSKLYDHNQGTEFLWS</sequence>
<keyword evidence="1" id="KW-0812">Transmembrane</keyword>
<dbReference type="RefSeq" id="XP_072821707.1">
    <property type="nucleotide sequence ID" value="XM_072965606.1"/>
</dbReference>
<keyword evidence="1" id="KW-1133">Transmembrane helix</keyword>
<gene>
    <name evidence="3 4" type="primary">LOC140697661</name>
</gene>
<keyword evidence="1" id="KW-0472">Membrane</keyword>
<proteinExistence type="predicted"/>
<dbReference type="GeneID" id="140697661"/>
<evidence type="ECO:0000313" key="3">
    <source>
        <dbReference type="RefSeq" id="XP_072821706.1"/>
    </source>
</evidence>
<feature type="transmembrane region" description="Helical" evidence="1">
    <location>
        <begin position="19"/>
        <end position="38"/>
    </location>
</feature>
<evidence type="ECO:0000256" key="1">
    <source>
        <dbReference type="SAM" id="Phobius"/>
    </source>
</evidence>
<dbReference type="Proteomes" id="UP001652581">
    <property type="component" value="Chromosome 8"/>
</dbReference>
<evidence type="ECO:0000313" key="4">
    <source>
        <dbReference type="RefSeq" id="XP_072821707.1"/>
    </source>
</evidence>
<protein>
    <submittedName>
        <fullName evidence="3 4">Transport and Golgi organization protein 1 homolog isoform X1</fullName>
    </submittedName>
</protein>